<dbReference type="Gene3D" id="3.40.50.720">
    <property type="entry name" value="NAD(P)-binding Rossmann-like Domain"/>
    <property type="match status" value="1"/>
</dbReference>
<dbReference type="SUPFAM" id="SSF74650">
    <property type="entry name" value="Galactose mutarotase-like"/>
    <property type="match status" value="1"/>
</dbReference>
<evidence type="ECO:0000256" key="3">
    <source>
        <dbReference type="ARBA" id="ARBA00004947"/>
    </source>
</evidence>
<comment type="pathway">
    <text evidence="3">Carbohydrate metabolism; galactose metabolism.</text>
</comment>
<dbReference type="NCBIfam" id="TIGR01179">
    <property type="entry name" value="galE"/>
    <property type="match status" value="1"/>
</dbReference>
<dbReference type="Gene3D" id="3.90.25.10">
    <property type="entry name" value="UDP-galactose 4-epimerase, domain 1"/>
    <property type="match status" value="1"/>
</dbReference>
<comment type="similarity">
    <text evidence="10">In the C-terminal section; belongs to the aldose epimerase family.</text>
</comment>
<feature type="domain" description="NAD(P)-binding" evidence="11">
    <location>
        <begin position="9"/>
        <end position="337"/>
    </location>
</feature>
<dbReference type="NCBIfam" id="NF007956">
    <property type="entry name" value="PRK10675.1"/>
    <property type="match status" value="1"/>
</dbReference>
<dbReference type="Gene3D" id="2.70.98.10">
    <property type="match status" value="1"/>
</dbReference>
<dbReference type="Pfam" id="PF16363">
    <property type="entry name" value="GDP_Man_Dehyd"/>
    <property type="match status" value="1"/>
</dbReference>
<dbReference type="InterPro" id="IPR014718">
    <property type="entry name" value="GH-type_carb-bd"/>
</dbReference>
<comment type="catalytic activity">
    <reaction evidence="1">
        <text>UDP-alpha-D-glucose = UDP-alpha-D-galactose</text>
        <dbReference type="Rhea" id="RHEA:22168"/>
        <dbReference type="ChEBI" id="CHEBI:58885"/>
        <dbReference type="ChEBI" id="CHEBI:66914"/>
        <dbReference type="EC" id="5.1.3.2"/>
    </reaction>
</comment>
<evidence type="ECO:0000256" key="5">
    <source>
        <dbReference type="ARBA" id="ARBA00023027"/>
    </source>
</evidence>
<keyword evidence="13" id="KW-1185">Reference proteome</keyword>
<comment type="similarity">
    <text evidence="9">In the N-terminal section; belongs to the NAD(P)-dependent epimerase/dehydratase family.</text>
</comment>
<name>A3LR63_PICST</name>
<evidence type="ECO:0000256" key="7">
    <source>
        <dbReference type="ARBA" id="ARBA00023277"/>
    </source>
</evidence>
<keyword evidence="6" id="KW-0413">Isomerase</keyword>
<gene>
    <name evidence="12" type="primary">GAL10</name>
    <name evidence="12" type="ORF">PICST_76750</name>
</gene>
<accession>A3LR63</accession>
<dbReference type="GO" id="GO:0052574">
    <property type="term" value="P:UDP-galactose biosynthetic process"/>
    <property type="evidence" value="ECO:0007669"/>
    <property type="project" value="EnsemblFungi"/>
</dbReference>
<evidence type="ECO:0000256" key="6">
    <source>
        <dbReference type="ARBA" id="ARBA00023235"/>
    </source>
</evidence>
<dbReference type="GO" id="GO:0006012">
    <property type="term" value="P:galactose metabolic process"/>
    <property type="evidence" value="ECO:0007669"/>
    <property type="project" value="InterPro"/>
</dbReference>
<evidence type="ECO:0000259" key="11">
    <source>
        <dbReference type="Pfam" id="PF16363"/>
    </source>
</evidence>
<keyword evidence="5" id="KW-0520">NAD</keyword>
<proteinExistence type="inferred from homology"/>
<comment type="cofactor">
    <cofactor evidence="2">
        <name>NAD(+)</name>
        <dbReference type="ChEBI" id="CHEBI:57540"/>
    </cofactor>
</comment>
<dbReference type="InterPro" id="IPR008183">
    <property type="entry name" value="Aldose_1/G6P_1-epimerase"/>
</dbReference>
<evidence type="ECO:0000256" key="2">
    <source>
        <dbReference type="ARBA" id="ARBA00001911"/>
    </source>
</evidence>
<dbReference type="KEGG" id="pic:PICST_76750"/>
<dbReference type="OrthoDB" id="9402762at2759"/>
<dbReference type="Pfam" id="PF01263">
    <property type="entry name" value="Aldose_epim"/>
    <property type="match status" value="1"/>
</dbReference>
<dbReference type="SUPFAM" id="SSF51735">
    <property type="entry name" value="NAD(P)-binding Rossmann-fold domains"/>
    <property type="match status" value="1"/>
</dbReference>
<dbReference type="PROSITE" id="PS00545">
    <property type="entry name" value="ALDOSE_1_EPIMERASE"/>
    <property type="match status" value="1"/>
</dbReference>
<dbReference type="AlphaFoldDB" id="A3LR63"/>
<dbReference type="InterPro" id="IPR005886">
    <property type="entry name" value="UDP_G4E"/>
</dbReference>
<dbReference type="eggNOG" id="KOG1371">
    <property type="taxonomic scope" value="Eukaryota"/>
</dbReference>
<evidence type="ECO:0000256" key="1">
    <source>
        <dbReference type="ARBA" id="ARBA00000083"/>
    </source>
</evidence>
<protein>
    <submittedName>
        <fullName evidence="12">UDP glucose-4-epimerase</fullName>
    </submittedName>
</protein>
<comment type="function">
    <text evidence="8">Mutarotase converts alpha-aldose to the beta-anomer. It is active on D-glucose, L-arabinose, D-xylose, D-galactose, maltose and lactose.</text>
</comment>
<dbReference type="GO" id="GO:0003978">
    <property type="term" value="F:UDP-glucose 4-epimerase activity"/>
    <property type="evidence" value="ECO:0007669"/>
    <property type="project" value="UniProtKB-EC"/>
</dbReference>
<evidence type="ECO:0000256" key="9">
    <source>
        <dbReference type="ARBA" id="ARBA00037955"/>
    </source>
</evidence>
<dbReference type="RefSeq" id="XP_001383357.2">
    <property type="nucleotide sequence ID" value="XM_001383320.1"/>
</dbReference>
<keyword evidence="7" id="KW-0119">Carbohydrate metabolism</keyword>
<evidence type="ECO:0000256" key="4">
    <source>
        <dbReference type="ARBA" id="ARBA00005028"/>
    </source>
</evidence>
<evidence type="ECO:0000313" key="12">
    <source>
        <dbReference type="EMBL" id="ABN65328.2"/>
    </source>
</evidence>
<dbReference type="InterPro" id="IPR047215">
    <property type="entry name" value="Galactose_mutarotase-like"/>
</dbReference>
<evidence type="ECO:0000256" key="8">
    <source>
        <dbReference type="ARBA" id="ARBA00037676"/>
    </source>
</evidence>
<dbReference type="InterPro" id="IPR018052">
    <property type="entry name" value="Ald1_epimerase_CS"/>
</dbReference>
<dbReference type="Proteomes" id="UP000002258">
    <property type="component" value="Chromosome 3"/>
</dbReference>
<dbReference type="InterPro" id="IPR016040">
    <property type="entry name" value="NAD(P)-bd_dom"/>
</dbReference>
<dbReference type="HOGENOM" id="CLU_007383_22_1_1"/>
<dbReference type="CDD" id="cd05247">
    <property type="entry name" value="UDP_G4E_1_SDR_e"/>
    <property type="match status" value="1"/>
</dbReference>
<reference evidence="12 13" key="1">
    <citation type="journal article" date="2007" name="Nat. Biotechnol.">
        <title>Genome sequence of the lignocellulose-bioconverting and xylose-fermenting yeast Pichia stipitis.</title>
        <authorList>
            <person name="Jeffries T.W."/>
            <person name="Grigoriev I.V."/>
            <person name="Grimwood J."/>
            <person name="Laplaza J.M."/>
            <person name="Aerts A."/>
            <person name="Salamov A."/>
            <person name="Schmutz J."/>
            <person name="Lindquist E."/>
            <person name="Dehal P."/>
            <person name="Shapiro H."/>
            <person name="Jin Y.S."/>
            <person name="Passoth V."/>
            <person name="Richardson P.M."/>
        </authorList>
    </citation>
    <scope>NUCLEOTIDE SEQUENCE [LARGE SCALE GENOMIC DNA]</scope>
    <source>
        <strain evidence="13">ATCC 58785 / CBS 6054 / NBRC 10063 / NRRL Y-11545</strain>
    </source>
</reference>
<evidence type="ECO:0000256" key="10">
    <source>
        <dbReference type="ARBA" id="ARBA00038238"/>
    </source>
</evidence>
<dbReference type="FunCoup" id="A3LR63">
    <property type="interactions" value="545"/>
</dbReference>
<dbReference type="GO" id="GO:0005829">
    <property type="term" value="C:cytosol"/>
    <property type="evidence" value="ECO:0007669"/>
    <property type="project" value="TreeGrafter"/>
</dbReference>
<dbReference type="CDD" id="cd09019">
    <property type="entry name" value="galactose_mutarotase_like"/>
    <property type="match status" value="1"/>
</dbReference>
<sequence length="688" mass="76541">MSAPQDYILITGGAGYIGSHTVIELVNNGYKVVVVDSLVNSSYDAIARIEYIVKQPVPFYQVDIRDGEKLNEVFQKHKITGVIHFAALKAVGESTEIPLEYYDNNVNGTISLLQVMNKNNVKSIVFSSSATVYGDVTRFGDNSMIPIPEHCPTDPTNPYGRTKLVIENILRDVHSSSSSEWKVAVLRYFNPIGAHPSGLIGEDPLGIPNNLLPYLAQVAIGRREKLSVFGSDYASHDGTPIRDYIHVVDLAKGHLAALSFLNKTNEGSFREWNLGTGKGSTVFDVYHAFSKAVGRDLPYEVVGRRAGDVLDLTANPTRANKELEWKAELTIEDACKDLWKWTTGNPTGFKIEGYEWKLFETEGHANRLHTFTTGDVTIALANRGALIQDLSFQGEHLVCAYDNGDDYKLPTNPFFGTNVGRVANRIANGEFKLNGQTYKTPKNENNNTLHGGLVGFDKRNWLGPVISKKEDVFTVKFALIDEDGHNGFPGDLQTIITYTIEPTAVSHEYEAKLINDKVDATIVNLTNHSYFNLSGEPTTDDTDVTLFYDKYMEVDDKTLLPTGNLIKYPHATANVPVHLDQDAFFDYCFIVDEDGCGIDTRKSQLKPIFKATHPRANTEFLFSSTEPSFQFYTGDGVNTKGFVKRSGFCIEPARFVDSISFEKWAPQVILKKGETYGSLTKYSFSKKQ</sequence>
<dbReference type="PANTHER" id="PTHR43725">
    <property type="entry name" value="UDP-GLUCOSE 4-EPIMERASE"/>
    <property type="match status" value="1"/>
</dbReference>
<dbReference type="InterPro" id="IPR036291">
    <property type="entry name" value="NAD(P)-bd_dom_sf"/>
</dbReference>
<dbReference type="GeneID" id="4838281"/>
<organism evidence="12 13">
    <name type="scientific">Scheffersomyces stipitis (strain ATCC 58785 / CBS 6054 / NBRC 10063 / NRRL Y-11545)</name>
    <name type="common">Yeast</name>
    <name type="synonym">Pichia stipitis</name>
    <dbReference type="NCBI Taxonomy" id="322104"/>
    <lineage>
        <taxon>Eukaryota</taxon>
        <taxon>Fungi</taxon>
        <taxon>Dikarya</taxon>
        <taxon>Ascomycota</taxon>
        <taxon>Saccharomycotina</taxon>
        <taxon>Pichiomycetes</taxon>
        <taxon>Debaryomycetaceae</taxon>
        <taxon>Scheffersomyces</taxon>
    </lineage>
</organism>
<dbReference type="PANTHER" id="PTHR43725:SF47">
    <property type="entry name" value="UDP-GLUCOSE 4-EPIMERASE"/>
    <property type="match status" value="1"/>
</dbReference>
<dbReference type="InterPro" id="IPR011013">
    <property type="entry name" value="Gal_mutarotase_sf_dom"/>
</dbReference>
<dbReference type="GO" id="GO:0030246">
    <property type="term" value="F:carbohydrate binding"/>
    <property type="evidence" value="ECO:0007669"/>
    <property type="project" value="InterPro"/>
</dbReference>
<dbReference type="InParanoid" id="A3LR63"/>
<dbReference type="STRING" id="322104.A3LR63"/>
<comment type="pathway">
    <text evidence="4">Carbohydrate metabolism; hexose metabolism.</text>
</comment>
<dbReference type="EMBL" id="CP000497">
    <property type="protein sequence ID" value="ABN65328.2"/>
    <property type="molecule type" value="Genomic_DNA"/>
</dbReference>
<dbReference type="OMA" id="KGLYREW"/>
<evidence type="ECO:0000313" key="13">
    <source>
        <dbReference type="Proteomes" id="UP000002258"/>
    </source>
</evidence>